<feature type="compositionally biased region" description="Basic and acidic residues" evidence="1">
    <location>
        <begin position="245"/>
        <end position="260"/>
    </location>
</feature>
<dbReference type="NCBIfam" id="NF045516">
    <property type="entry name" value="GlpR"/>
    <property type="match status" value="1"/>
</dbReference>
<proteinExistence type="predicted"/>
<dbReference type="RefSeq" id="WP_303912288.1">
    <property type="nucleotide sequence ID" value="NZ_DYXM01000142.1"/>
</dbReference>
<feature type="region of interest" description="Disordered" evidence="1">
    <location>
        <begin position="121"/>
        <end position="142"/>
    </location>
</feature>
<accession>A0A921F3A8</accession>
<evidence type="ECO:0000256" key="2">
    <source>
        <dbReference type="SAM" id="Phobius"/>
    </source>
</evidence>
<keyword evidence="2" id="KW-1133">Transmembrane helix</keyword>
<dbReference type="InterPro" id="IPR053779">
    <property type="entry name" value="GlpR"/>
</dbReference>
<dbReference type="Proteomes" id="UP000776650">
    <property type="component" value="Unassembled WGS sequence"/>
</dbReference>
<evidence type="ECO:0000256" key="1">
    <source>
        <dbReference type="SAM" id="MobiDB-lite"/>
    </source>
</evidence>
<feature type="compositionally biased region" description="Basic and acidic residues" evidence="1">
    <location>
        <begin position="432"/>
        <end position="445"/>
    </location>
</feature>
<gene>
    <name evidence="3" type="ORF">K8V11_07670</name>
</gene>
<feature type="transmembrane region" description="Helical" evidence="2">
    <location>
        <begin position="315"/>
        <end position="332"/>
    </location>
</feature>
<feature type="region of interest" description="Disordered" evidence="1">
    <location>
        <begin position="245"/>
        <end position="279"/>
    </location>
</feature>
<dbReference type="EMBL" id="DYXM01000142">
    <property type="protein sequence ID" value="HJE90871.1"/>
    <property type="molecule type" value="Genomic_DNA"/>
</dbReference>
<organism evidence="3 4">
    <name type="scientific">Dietzia timorensis</name>
    <dbReference type="NCBI Taxonomy" id="499555"/>
    <lineage>
        <taxon>Bacteria</taxon>
        <taxon>Bacillati</taxon>
        <taxon>Actinomycetota</taxon>
        <taxon>Actinomycetes</taxon>
        <taxon>Mycobacteriales</taxon>
        <taxon>Dietziaceae</taxon>
        <taxon>Dietzia</taxon>
    </lineage>
</organism>
<name>A0A921F3A8_9ACTN</name>
<feature type="compositionally biased region" description="Basic and acidic residues" evidence="1">
    <location>
        <begin position="267"/>
        <end position="276"/>
    </location>
</feature>
<reference evidence="3" key="2">
    <citation type="submission" date="2021-09" db="EMBL/GenBank/DDBJ databases">
        <authorList>
            <person name="Gilroy R."/>
        </authorList>
    </citation>
    <scope>NUCLEOTIDE SEQUENCE</scope>
    <source>
        <strain evidence="3">ChiGjej1B1-18357</strain>
    </source>
</reference>
<dbReference type="AlphaFoldDB" id="A0A921F3A8"/>
<feature type="region of interest" description="Disordered" evidence="1">
    <location>
        <begin position="432"/>
        <end position="451"/>
    </location>
</feature>
<sequence length="451" mass="49533">MSSSLLIVVLVAVWLFVLAPMAIRARKPIRRAGDGLAQTRTLHAGGGRKLQPRRGRVAVAAEDEVLDTELFGMPSGEGSTDAELVEADSWLARIEEDHARHVADNRALRLRRAIDTREAAPVPERVVSAGTSPADAEPSSREDIASLARAEGNEPASVPESEAEITADRVTVGPNEVSAAERSRVEVTATFSSDGAAAFDDDVEAPASEKATARSAETVPAEPQAESETFVIDGEVFDKDTEIASAKSERPQTLRERHEAASAARAAAREADRPAEPELDDADYDFVEKRRGRGVYDPRADREAAAGRAVRRQRTTLGLLAFVILFAVLSLIVTPHLWAVTAIGAVLLGTYLWFLRKQVRMEQRLRARRIERLRRARLGVESRHDVELSVVPQRLRRPGSVVLEVDDEDPIFDHLESSRAAVAQERELVGRERVRSQRSEREPRAASRRAV</sequence>
<evidence type="ECO:0008006" key="5">
    <source>
        <dbReference type="Google" id="ProtNLM"/>
    </source>
</evidence>
<feature type="transmembrane region" description="Helical" evidence="2">
    <location>
        <begin position="338"/>
        <end position="355"/>
    </location>
</feature>
<evidence type="ECO:0000313" key="3">
    <source>
        <dbReference type="EMBL" id="HJE90871.1"/>
    </source>
</evidence>
<evidence type="ECO:0000313" key="4">
    <source>
        <dbReference type="Proteomes" id="UP000776650"/>
    </source>
</evidence>
<reference evidence="3" key="1">
    <citation type="journal article" date="2021" name="PeerJ">
        <title>Extensive microbial diversity within the chicken gut microbiome revealed by metagenomics and culture.</title>
        <authorList>
            <person name="Gilroy R."/>
            <person name="Ravi A."/>
            <person name="Getino M."/>
            <person name="Pursley I."/>
            <person name="Horton D.L."/>
            <person name="Alikhan N.F."/>
            <person name="Baker D."/>
            <person name="Gharbi K."/>
            <person name="Hall N."/>
            <person name="Watson M."/>
            <person name="Adriaenssens E.M."/>
            <person name="Foster-Nyarko E."/>
            <person name="Jarju S."/>
            <person name="Secka A."/>
            <person name="Antonio M."/>
            <person name="Oren A."/>
            <person name="Chaudhuri R.R."/>
            <person name="La Ragione R."/>
            <person name="Hildebrand F."/>
            <person name="Pallen M.J."/>
        </authorList>
    </citation>
    <scope>NUCLEOTIDE SEQUENCE</scope>
    <source>
        <strain evidence="3">ChiGjej1B1-18357</strain>
    </source>
</reference>
<keyword evidence="2" id="KW-0472">Membrane</keyword>
<keyword evidence="2" id="KW-0812">Transmembrane</keyword>
<protein>
    <recommendedName>
        <fullName evidence="5">Transmembrane protein</fullName>
    </recommendedName>
</protein>
<feature type="region of interest" description="Disordered" evidence="1">
    <location>
        <begin position="197"/>
        <end position="225"/>
    </location>
</feature>
<comment type="caution">
    <text evidence="3">The sequence shown here is derived from an EMBL/GenBank/DDBJ whole genome shotgun (WGS) entry which is preliminary data.</text>
</comment>
<feature type="transmembrane region" description="Helical" evidence="2">
    <location>
        <begin position="6"/>
        <end position="23"/>
    </location>
</feature>